<dbReference type="EMBL" id="CP054257">
    <property type="protein sequence ID" value="QTQ11197.1"/>
    <property type="molecule type" value="Genomic_DNA"/>
</dbReference>
<gene>
    <name evidence="1" type="ORF">HRI96_02690</name>
</gene>
<dbReference type="RefSeq" id="WP_210117992.1">
    <property type="nucleotide sequence ID" value="NZ_CP054257.1"/>
</dbReference>
<name>A0A975EYS6_9SPIR</name>
<dbReference type="Proteomes" id="UP000671995">
    <property type="component" value="Chromosome"/>
</dbReference>
<dbReference type="AlphaFoldDB" id="A0A975EYS6"/>
<reference evidence="1" key="2">
    <citation type="journal article" date="2021" name="Microbiol. Resour. Announc.">
        <title>Complete Genome Sequences of Three Human Oral Treponema parvum Isolates.</title>
        <authorList>
            <person name="Zeng H."/>
            <person name="Watt R.M."/>
        </authorList>
    </citation>
    <scope>NUCLEOTIDE SEQUENCE</scope>
    <source>
        <strain evidence="1">ATCC 700773</strain>
    </source>
</reference>
<proteinExistence type="predicted"/>
<reference evidence="1" key="1">
    <citation type="submission" date="2020-05" db="EMBL/GenBank/DDBJ databases">
        <authorList>
            <person name="Zeng H."/>
            <person name="Chan Y.K."/>
            <person name="Watt R.M."/>
        </authorList>
    </citation>
    <scope>NUCLEOTIDE SEQUENCE</scope>
    <source>
        <strain evidence="1">ATCC 700773</strain>
    </source>
</reference>
<protein>
    <submittedName>
        <fullName evidence="1">Uncharacterized protein</fullName>
    </submittedName>
</protein>
<evidence type="ECO:0000313" key="2">
    <source>
        <dbReference type="Proteomes" id="UP000671995"/>
    </source>
</evidence>
<sequence length="363" mass="42075">MSEESFTSKKIEYESVNISDFFDGAQETPQETHIVVFTPKQRAMIDSFLSRLEPIDKQRCRRIRERITDLELLVESFENFPSLLEKHELTADLRTPQILIDSLISNQNEGDQTLQLPSKATLGKGFLVAKIHTFSSLTSLTHRTPELQDLADDFQTETISMMFMLLAEDVYLNLIRDTSIPMEFRRHLSISLLLLWEHRNDQNISDIAPVLQSVWNARRKLAPAFGTMMGTSELLLMSIQMDNQWIQFIKKQLGTPEVSQAMEEFLFGISYEQIKTLRSILKNKGISAISRDEVSDFLGEHVKVDAGLDYRDFYSIYTLRRDNARARRRMHLEGPHKTLEDYFIQFVMELNREKQQNDSAAGR</sequence>
<evidence type="ECO:0000313" key="1">
    <source>
        <dbReference type="EMBL" id="QTQ11197.1"/>
    </source>
</evidence>
<accession>A0A975EYS6</accession>
<organism evidence="1 2">
    <name type="scientific">Treponema parvum</name>
    <dbReference type="NCBI Taxonomy" id="138851"/>
    <lineage>
        <taxon>Bacteria</taxon>
        <taxon>Pseudomonadati</taxon>
        <taxon>Spirochaetota</taxon>
        <taxon>Spirochaetia</taxon>
        <taxon>Spirochaetales</taxon>
        <taxon>Treponemataceae</taxon>
        <taxon>Treponema</taxon>
    </lineage>
</organism>